<name>A0AA39LC03_SARSR</name>
<evidence type="ECO:0000313" key="4">
    <source>
        <dbReference type="Proteomes" id="UP001175261"/>
    </source>
</evidence>
<proteinExistence type="predicted"/>
<accession>A0AA39LC03</accession>
<feature type="compositionally biased region" description="Gly residues" evidence="1">
    <location>
        <begin position="306"/>
        <end position="320"/>
    </location>
</feature>
<evidence type="ECO:0000256" key="1">
    <source>
        <dbReference type="SAM" id="MobiDB-lite"/>
    </source>
</evidence>
<organism evidence="3 4">
    <name type="scientific">Sarocladium strictum</name>
    <name type="common">Black bundle disease fungus</name>
    <name type="synonym">Acremonium strictum</name>
    <dbReference type="NCBI Taxonomy" id="5046"/>
    <lineage>
        <taxon>Eukaryota</taxon>
        <taxon>Fungi</taxon>
        <taxon>Dikarya</taxon>
        <taxon>Ascomycota</taxon>
        <taxon>Pezizomycotina</taxon>
        <taxon>Sordariomycetes</taxon>
        <taxon>Hypocreomycetidae</taxon>
        <taxon>Hypocreales</taxon>
        <taxon>Sarocladiaceae</taxon>
        <taxon>Sarocladium</taxon>
    </lineage>
</organism>
<keyword evidence="4" id="KW-1185">Reference proteome</keyword>
<sequence>MAVWMILSFLALSLAVQGQAGTTLSSKGCADPSGLEKCQASANDQTSSCIAQANKDNSQRELLACTCVDYVSNYNCFASHCWNRVWECEYQDYMVGYFQNCLTAKTPVPYFPAPDNVPDACSCNLGRVYAALHDAIQESTTCSNNANSGDAGSDLQRMEGCNCCAVGGSIAALVGICPDTDPTLIGLNGVSQFEKNVDVDYQNCGTYLQEFNCANDLGFQLDGVTTYIGPNDPIQTGTDTLSNGGGTVTSPASGAVFTYTNGGDGQVYTITAAGFDGKESKGSSRSGSSNDGDSNGNSNNNDNSGSGSGSESGSGSGSGSGSTSQTASASASATGDGKKEDHKGGAGSLAMNMSTGALVALVTLALVCLTL</sequence>
<feature type="compositionally biased region" description="Low complexity" evidence="1">
    <location>
        <begin position="321"/>
        <end position="335"/>
    </location>
</feature>
<feature type="chain" id="PRO_5041430991" evidence="2">
    <location>
        <begin position="21"/>
        <end position="371"/>
    </location>
</feature>
<reference evidence="3" key="1">
    <citation type="submission" date="2022-10" db="EMBL/GenBank/DDBJ databases">
        <title>Determination and structural analysis of whole genome sequence of Sarocladium strictum F4-1.</title>
        <authorList>
            <person name="Hu L."/>
            <person name="Jiang Y."/>
        </authorList>
    </citation>
    <scope>NUCLEOTIDE SEQUENCE</scope>
    <source>
        <strain evidence="3">F4-1</strain>
    </source>
</reference>
<keyword evidence="2" id="KW-0732">Signal</keyword>
<dbReference type="AlphaFoldDB" id="A0AA39LC03"/>
<protein>
    <submittedName>
        <fullName evidence="3">Uncharacterized protein</fullName>
    </submittedName>
</protein>
<dbReference type="Proteomes" id="UP001175261">
    <property type="component" value="Unassembled WGS sequence"/>
</dbReference>
<feature type="region of interest" description="Disordered" evidence="1">
    <location>
        <begin position="276"/>
        <end position="345"/>
    </location>
</feature>
<gene>
    <name evidence="3" type="ORF">NLU13_1050</name>
</gene>
<evidence type="ECO:0000313" key="3">
    <source>
        <dbReference type="EMBL" id="KAK0391550.1"/>
    </source>
</evidence>
<comment type="caution">
    <text evidence="3">The sequence shown here is derived from an EMBL/GenBank/DDBJ whole genome shotgun (WGS) entry which is preliminary data.</text>
</comment>
<feature type="compositionally biased region" description="Low complexity" evidence="1">
    <location>
        <begin position="283"/>
        <end position="305"/>
    </location>
</feature>
<evidence type="ECO:0000256" key="2">
    <source>
        <dbReference type="SAM" id="SignalP"/>
    </source>
</evidence>
<feature type="signal peptide" evidence="2">
    <location>
        <begin position="1"/>
        <end position="20"/>
    </location>
</feature>
<dbReference type="EMBL" id="JAPDFR010000001">
    <property type="protein sequence ID" value="KAK0391550.1"/>
    <property type="molecule type" value="Genomic_DNA"/>
</dbReference>